<protein>
    <submittedName>
        <fullName evidence="3">Uncharacterized protein</fullName>
    </submittedName>
</protein>
<organism evidence="3 4">
    <name type="scientific">Deinococcus terrestris</name>
    <dbReference type="NCBI Taxonomy" id="2651870"/>
    <lineage>
        <taxon>Bacteria</taxon>
        <taxon>Thermotogati</taxon>
        <taxon>Deinococcota</taxon>
        <taxon>Deinococci</taxon>
        <taxon>Deinococcales</taxon>
        <taxon>Deinococcaceae</taxon>
        <taxon>Deinococcus</taxon>
    </lineage>
</organism>
<evidence type="ECO:0000313" key="3">
    <source>
        <dbReference type="EMBL" id="MPY67951.1"/>
    </source>
</evidence>
<feature type="compositionally biased region" description="Basic and acidic residues" evidence="1">
    <location>
        <begin position="26"/>
        <end position="38"/>
    </location>
</feature>
<proteinExistence type="predicted"/>
<reference evidence="3 4" key="1">
    <citation type="submission" date="2019-10" db="EMBL/GenBank/DDBJ databases">
        <title>Deinococcus sp. isolated from soil.</title>
        <authorList>
            <person name="Li Y."/>
            <person name="Wang J."/>
        </authorList>
    </citation>
    <scope>NUCLEOTIDE SEQUENCE [LARGE SCALE GENOMIC DNA]</scope>
    <source>
        <strain evidence="3 4">SDU3-2</strain>
    </source>
</reference>
<feature type="compositionally biased region" description="Polar residues" evidence="1">
    <location>
        <begin position="1"/>
        <end position="11"/>
    </location>
</feature>
<dbReference type="AlphaFoldDB" id="A0A7X1NY46"/>
<evidence type="ECO:0000256" key="1">
    <source>
        <dbReference type="SAM" id="MobiDB-lite"/>
    </source>
</evidence>
<evidence type="ECO:0000313" key="4">
    <source>
        <dbReference type="Proteomes" id="UP000484842"/>
    </source>
</evidence>
<dbReference type="EMBL" id="WBSL01000012">
    <property type="protein sequence ID" value="MPY67951.1"/>
    <property type="molecule type" value="Genomic_DNA"/>
</dbReference>
<accession>A0A7X1NY46</accession>
<keyword evidence="4" id="KW-1185">Reference proteome</keyword>
<dbReference type="RefSeq" id="WP_152872263.1">
    <property type="nucleotide sequence ID" value="NZ_WBSL01000012.1"/>
</dbReference>
<dbReference type="Proteomes" id="UP000484842">
    <property type="component" value="Unassembled WGS sequence"/>
</dbReference>
<keyword evidence="2" id="KW-1133">Transmembrane helix</keyword>
<feature type="transmembrane region" description="Helical" evidence="2">
    <location>
        <begin position="95"/>
        <end position="116"/>
    </location>
</feature>
<comment type="caution">
    <text evidence="3">The sequence shown here is derived from an EMBL/GenBank/DDBJ whole genome shotgun (WGS) entry which is preliminary data.</text>
</comment>
<name>A0A7X1NY46_9DEIO</name>
<evidence type="ECO:0000256" key="2">
    <source>
        <dbReference type="SAM" id="Phobius"/>
    </source>
</evidence>
<keyword evidence="2" id="KW-0812">Transmembrane</keyword>
<keyword evidence="2" id="KW-0472">Membrane</keyword>
<gene>
    <name evidence="3" type="ORF">F8S09_14915</name>
</gene>
<feature type="region of interest" description="Disordered" evidence="1">
    <location>
        <begin position="1"/>
        <end position="38"/>
    </location>
</feature>
<sequence>MDSIPPTTDEQPQGVLPGGAAEGGGQEDRATPEDARKSGEKLLDYLKNDVERATNDIKTAEDRARANATLAAGAIPLVTFVRTLTDQPTGLQNGLSISVLALAIITLLMLAGLISLRVTNRTTAAWYEARQSDVYYERESAQYDRLLHELQGMWIGYLEDSRRVRDFKYQWLGWQNIAVSGLIIVLAVLAMTLFR</sequence>
<feature type="transmembrane region" description="Helical" evidence="2">
    <location>
        <begin position="171"/>
        <end position="194"/>
    </location>
</feature>